<accession>A0A507ZG01</accession>
<evidence type="ECO:0000313" key="2">
    <source>
        <dbReference type="EMBL" id="TQD33825.1"/>
    </source>
</evidence>
<comment type="caution">
    <text evidence="2">The sequence shown here is derived from an EMBL/GenBank/DDBJ whole genome shotgun (WGS) entry which is preliminary data.</text>
</comment>
<reference evidence="2 3" key="1">
    <citation type="submission" date="2019-06" db="EMBL/GenBank/DDBJ databases">
        <title>Flavibacter putida gen. nov., sp. nov., a novel marine bacterium of the family Flavobacteriaceae isolated from coastal seawater.</title>
        <authorList>
            <person name="Feng X."/>
        </authorList>
    </citation>
    <scope>NUCLEOTIDE SEQUENCE [LARGE SCALE GENOMIC DNA]</scope>
    <source>
        <strain evidence="2 3">PLHSN227</strain>
    </source>
</reference>
<keyword evidence="3" id="KW-1185">Reference proteome</keyword>
<dbReference type="CDD" id="cd03801">
    <property type="entry name" value="GT4_PimA-like"/>
    <property type="match status" value="1"/>
</dbReference>
<dbReference type="SUPFAM" id="SSF53756">
    <property type="entry name" value="UDP-Glycosyltransferase/glycogen phosphorylase"/>
    <property type="match status" value="1"/>
</dbReference>
<keyword evidence="2" id="KW-0808">Transferase</keyword>
<dbReference type="PANTHER" id="PTHR45947:SF3">
    <property type="entry name" value="SULFOQUINOVOSYL TRANSFERASE SQD2"/>
    <property type="match status" value="1"/>
</dbReference>
<proteinExistence type="predicted"/>
<name>A0A507ZG01_9FLAO</name>
<dbReference type="InterPro" id="IPR001296">
    <property type="entry name" value="Glyco_trans_1"/>
</dbReference>
<gene>
    <name evidence="2" type="ORF">FKR84_12770</name>
</gene>
<evidence type="ECO:0000259" key="1">
    <source>
        <dbReference type="Pfam" id="PF00534"/>
    </source>
</evidence>
<dbReference type="Pfam" id="PF00534">
    <property type="entry name" value="Glycos_transf_1"/>
    <property type="match status" value="1"/>
</dbReference>
<protein>
    <submittedName>
        <fullName evidence="2">Glycosyltransferase family 4 protein</fullName>
    </submittedName>
</protein>
<sequence>MKIGIVLSSPPAYSETFFRSKIKGLQENGHEVVLITAKSKNTFDLCSHKTHPKVYSNKLVQVGAMFLVGLSLLPYWRRVKNYYRLEKRQKTSVKRSIEKIYINSTLLKLEVDWLHFGFATMAIERELVAKAIGAKMAVSFRGYDINVYPLKHAGCYKKLWQQVDKVHSISEFLIQKAYALGLSTKTNYKIIPPAVNIPPLTKLTENSTPTTKINIVTIARLQYIKGIDILLQTAEFLKKQQLGFNWYIIGDGKAADKERYLYHRYEAELENEVHFLGKLTHTETLKKLSQATIYVQTSLNEGFCNAVLEAQALGKIAVVFNTGALKENIIDRYTGFLVKVVTPTALGREIIKVLNLSSIGKDKITQQAQEHVKNSFTLQEQKEVFNQFYN</sequence>
<organism evidence="2 3">
    <name type="scientific">Haloflavibacter putidus</name>
    <dbReference type="NCBI Taxonomy" id="2576776"/>
    <lineage>
        <taxon>Bacteria</taxon>
        <taxon>Pseudomonadati</taxon>
        <taxon>Bacteroidota</taxon>
        <taxon>Flavobacteriia</taxon>
        <taxon>Flavobacteriales</taxon>
        <taxon>Flavobacteriaceae</taxon>
        <taxon>Haloflavibacter</taxon>
    </lineage>
</organism>
<dbReference type="AlphaFoldDB" id="A0A507ZG01"/>
<dbReference type="OrthoDB" id="832722at2"/>
<dbReference type="GO" id="GO:0016757">
    <property type="term" value="F:glycosyltransferase activity"/>
    <property type="evidence" value="ECO:0007669"/>
    <property type="project" value="InterPro"/>
</dbReference>
<dbReference type="EMBL" id="VIAR01000016">
    <property type="protein sequence ID" value="TQD33825.1"/>
    <property type="molecule type" value="Genomic_DNA"/>
</dbReference>
<dbReference type="RefSeq" id="WP_141422705.1">
    <property type="nucleotide sequence ID" value="NZ_VIAR01000016.1"/>
</dbReference>
<dbReference type="PANTHER" id="PTHR45947">
    <property type="entry name" value="SULFOQUINOVOSYL TRANSFERASE SQD2"/>
    <property type="match status" value="1"/>
</dbReference>
<dbReference type="Gene3D" id="3.40.50.2000">
    <property type="entry name" value="Glycogen Phosphorylase B"/>
    <property type="match status" value="2"/>
</dbReference>
<evidence type="ECO:0000313" key="3">
    <source>
        <dbReference type="Proteomes" id="UP000317169"/>
    </source>
</evidence>
<dbReference type="Proteomes" id="UP000317169">
    <property type="component" value="Unassembled WGS sequence"/>
</dbReference>
<feature type="domain" description="Glycosyl transferase family 1" evidence="1">
    <location>
        <begin position="206"/>
        <end position="368"/>
    </location>
</feature>
<dbReference type="InterPro" id="IPR050194">
    <property type="entry name" value="Glycosyltransferase_grp1"/>
</dbReference>